<evidence type="ECO:0000313" key="13">
    <source>
        <dbReference type="EMBL" id="GGL33232.1"/>
    </source>
</evidence>
<evidence type="ECO:0000256" key="3">
    <source>
        <dbReference type="ARBA" id="ARBA00012438"/>
    </source>
</evidence>
<dbReference type="Pfam" id="PF16927">
    <property type="entry name" value="HisKA_7TM"/>
    <property type="match status" value="1"/>
</dbReference>
<keyword evidence="14" id="KW-1185">Reference proteome</keyword>
<feature type="transmembrane region" description="Helical" evidence="11">
    <location>
        <begin position="143"/>
        <end position="164"/>
    </location>
</feature>
<dbReference type="GO" id="GO:0005524">
    <property type="term" value="F:ATP binding"/>
    <property type="evidence" value="ECO:0007669"/>
    <property type="project" value="UniProtKB-KW"/>
</dbReference>
<comment type="catalytic activity">
    <reaction evidence="1">
        <text>ATP + protein L-histidine = ADP + protein N-phospho-L-histidine.</text>
        <dbReference type="EC" id="2.7.13.3"/>
    </reaction>
</comment>
<dbReference type="InterPro" id="IPR013656">
    <property type="entry name" value="PAS_4"/>
</dbReference>
<accession>A0A830EX36</accession>
<dbReference type="Gene3D" id="3.30.450.20">
    <property type="entry name" value="PAS domain"/>
    <property type="match status" value="1"/>
</dbReference>
<evidence type="ECO:0000313" key="14">
    <source>
        <dbReference type="Proteomes" id="UP000628840"/>
    </source>
</evidence>
<evidence type="ECO:0000256" key="1">
    <source>
        <dbReference type="ARBA" id="ARBA00000085"/>
    </source>
</evidence>
<feature type="transmembrane region" description="Helical" evidence="11">
    <location>
        <begin position="200"/>
        <end position="222"/>
    </location>
</feature>
<name>A0A830EX36_9EURY</name>
<dbReference type="SUPFAM" id="SSF55874">
    <property type="entry name" value="ATPase domain of HSP90 chaperone/DNA topoisomerase II/histidine kinase"/>
    <property type="match status" value="1"/>
</dbReference>
<dbReference type="SMART" id="SM00388">
    <property type="entry name" value="HisKA"/>
    <property type="match status" value="1"/>
</dbReference>
<dbReference type="PROSITE" id="PS50109">
    <property type="entry name" value="HIS_KIN"/>
    <property type="match status" value="1"/>
</dbReference>
<evidence type="ECO:0000256" key="2">
    <source>
        <dbReference type="ARBA" id="ARBA00004651"/>
    </source>
</evidence>
<dbReference type="InterPro" id="IPR036890">
    <property type="entry name" value="HATPase_C_sf"/>
</dbReference>
<dbReference type="EC" id="2.7.13.3" evidence="3"/>
<dbReference type="CDD" id="cd00082">
    <property type="entry name" value="HisKA"/>
    <property type="match status" value="1"/>
</dbReference>
<dbReference type="SUPFAM" id="SSF47384">
    <property type="entry name" value="Homodimeric domain of signal transducing histidine kinase"/>
    <property type="match status" value="1"/>
</dbReference>
<keyword evidence="11" id="KW-1133">Transmembrane helix</keyword>
<dbReference type="Gene3D" id="3.30.565.10">
    <property type="entry name" value="Histidine kinase-like ATPase, C-terminal domain"/>
    <property type="match status" value="1"/>
</dbReference>
<dbReference type="Proteomes" id="UP000628840">
    <property type="component" value="Unassembled WGS sequence"/>
</dbReference>
<evidence type="ECO:0000259" key="12">
    <source>
        <dbReference type="PROSITE" id="PS50109"/>
    </source>
</evidence>
<comment type="caution">
    <text evidence="13">The sequence shown here is derived from an EMBL/GenBank/DDBJ whole genome shotgun (WGS) entry which is preliminary data.</text>
</comment>
<dbReference type="Pfam" id="PF08448">
    <property type="entry name" value="PAS_4"/>
    <property type="match status" value="1"/>
</dbReference>
<evidence type="ECO:0000256" key="10">
    <source>
        <dbReference type="SAM" id="MobiDB-lite"/>
    </source>
</evidence>
<keyword evidence="9" id="KW-0067">ATP-binding</keyword>
<feature type="transmembrane region" description="Helical" evidence="11">
    <location>
        <begin position="68"/>
        <end position="90"/>
    </location>
</feature>
<keyword evidence="11" id="KW-0812">Transmembrane</keyword>
<evidence type="ECO:0000256" key="11">
    <source>
        <dbReference type="SAM" id="Phobius"/>
    </source>
</evidence>
<organism evidence="13 14">
    <name type="scientific">Halarchaeum grantii</name>
    <dbReference type="NCBI Taxonomy" id="1193105"/>
    <lineage>
        <taxon>Archaea</taxon>
        <taxon>Methanobacteriati</taxon>
        <taxon>Methanobacteriota</taxon>
        <taxon>Stenosarchaea group</taxon>
        <taxon>Halobacteria</taxon>
        <taxon>Halobacteriales</taxon>
        <taxon>Halobacteriaceae</taxon>
    </lineage>
</organism>
<dbReference type="EMBL" id="BMPF01000002">
    <property type="protein sequence ID" value="GGL33232.1"/>
    <property type="molecule type" value="Genomic_DNA"/>
</dbReference>
<dbReference type="PANTHER" id="PTHR44936:SF10">
    <property type="entry name" value="SENSOR PROTEIN RSTB"/>
    <property type="match status" value="1"/>
</dbReference>
<comment type="subcellular location">
    <subcellularLocation>
        <location evidence="2">Cell membrane</location>
        <topology evidence="2">Multi-pass membrane protein</topology>
    </subcellularLocation>
</comment>
<dbReference type="Pfam" id="PF02518">
    <property type="entry name" value="HATPase_c"/>
    <property type="match status" value="1"/>
</dbReference>
<evidence type="ECO:0000256" key="6">
    <source>
        <dbReference type="ARBA" id="ARBA00022679"/>
    </source>
</evidence>
<dbReference type="Pfam" id="PF00512">
    <property type="entry name" value="HisKA"/>
    <property type="match status" value="1"/>
</dbReference>
<proteinExistence type="predicted"/>
<dbReference type="InterPro" id="IPR035965">
    <property type="entry name" value="PAS-like_dom_sf"/>
</dbReference>
<dbReference type="InterPro" id="IPR050980">
    <property type="entry name" value="2C_sensor_his_kinase"/>
</dbReference>
<dbReference type="InterPro" id="IPR003661">
    <property type="entry name" value="HisK_dim/P_dom"/>
</dbReference>
<dbReference type="InterPro" id="IPR005467">
    <property type="entry name" value="His_kinase_dom"/>
</dbReference>
<feature type="transmembrane region" description="Helical" evidence="11">
    <location>
        <begin position="176"/>
        <end position="194"/>
    </location>
</feature>
<keyword evidence="4" id="KW-1003">Cell membrane</keyword>
<dbReference type="GO" id="GO:0005886">
    <property type="term" value="C:plasma membrane"/>
    <property type="evidence" value="ECO:0007669"/>
    <property type="project" value="UniProtKB-SubCell"/>
</dbReference>
<protein>
    <recommendedName>
        <fullName evidence="3">histidine kinase</fullName>
        <ecNumber evidence="3">2.7.13.3</ecNumber>
    </recommendedName>
</protein>
<dbReference type="InterPro" id="IPR036097">
    <property type="entry name" value="HisK_dim/P_sf"/>
</dbReference>
<dbReference type="InterPro" id="IPR031621">
    <property type="entry name" value="HisKA_7TM"/>
</dbReference>
<feature type="domain" description="Histidine kinase" evidence="12">
    <location>
        <begin position="344"/>
        <end position="552"/>
    </location>
</feature>
<dbReference type="InterPro" id="IPR003594">
    <property type="entry name" value="HATPase_dom"/>
</dbReference>
<evidence type="ECO:0000256" key="4">
    <source>
        <dbReference type="ARBA" id="ARBA00022475"/>
    </source>
</evidence>
<sequence length="581" mass="62561">MVNALLAGHVAAFALAAIACVLGAWRALDAEHDGTRTGLVAFFLASGGWAATTVGFLLIPVVPVQRALVILGLLFGLLTVGAWLYFAAAYTGRSPSALPYSRLTAGVLVAVGVFKATNPIHHAYFGVEAVAEPFPHLAVHYGIGHWLSLGLAYVLAFVGVYMILEHFHLAGADTRPLAVLVGFTALPVLLNIVALDTPWLLPLLYEPLGVAAFALGVGFVYFERFETIHLAADIDDPVVFLDREGYIRDYNQEAAALFGELDGATGERLADVLPTLAAGIEDGASVVALERGGETRYYDVTTNPFMAGETRTGESIVVSDATERERYRRRLEARGEQLEALNRVVRHDIRNDMAVVTGWSEVLEDHVDEDGRDALWRIRRTAEHTIEITENVRDFVDALADEGEMSTHRIDLHAHLDAELERVREAYPNARFETPTGLPDVAVEANELLSSVFRNLLNNAVQHSDVDDPVVTVTASVAPDTVTVRVADNGPGVPDAEKERVFGKDAKGVESTGTGIGLYLVRTLLTQFGGNVHVEDNDPRGAVFVVELPRASEGARAEEDAGDDGDEGGGVRDAVAESSPD</sequence>
<reference evidence="13 14" key="1">
    <citation type="journal article" date="2019" name="Int. J. Syst. Evol. Microbiol.">
        <title>The Global Catalogue of Microorganisms (GCM) 10K type strain sequencing project: providing services to taxonomists for standard genome sequencing and annotation.</title>
        <authorList>
            <consortium name="The Broad Institute Genomics Platform"/>
            <consortium name="The Broad Institute Genome Sequencing Center for Infectious Disease"/>
            <person name="Wu L."/>
            <person name="Ma J."/>
        </authorList>
    </citation>
    <scope>NUCLEOTIDE SEQUENCE [LARGE SCALE GENOMIC DNA]</scope>
    <source>
        <strain evidence="13 14">JCM 19585</strain>
    </source>
</reference>
<keyword evidence="6" id="KW-0808">Transferase</keyword>
<feature type="region of interest" description="Disordered" evidence="10">
    <location>
        <begin position="549"/>
        <end position="581"/>
    </location>
</feature>
<dbReference type="InterPro" id="IPR004358">
    <property type="entry name" value="Sig_transdc_His_kin-like_C"/>
</dbReference>
<keyword evidence="11" id="KW-0472">Membrane</keyword>
<dbReference type="PRINTS" id="PR00344">
    <property type="entry name" value="BCTRLSENSOR"/>
</dbReference>
<keyword evidence="7" id="KW-0547">Nucleotide-binding</keyword>
<dbReference type="PANTHER" id="PTHR44936">
    <property type="entry name" value="SENSOR PROTEIN CREC"/>
    <property type="match status" value="1"/>
</dbReference>
<evidence type="ECO:0000256" key="5">
    <source>
        <dbReference type="ARBA" id="ARBA00022553"/>
    </source>
</evidence>
<keyword evidence="8 13" id="KW-0418">Kinase</keyword>
<evidence type="ECO:0000256" key="8">
    <source>
        <dbReference type="ARBA" id="ARBA00022777"/>
    </source>
</evidence>
<dbReference type="GO" id="GO:0000155">
    <property type="term" value="F:phosphorelay sensor kinase activity"/>
    <property type="evidence" value="ECO:0007669"/>
    <property type="project" value="InterPro"/>
</dbReference>
<evidence type="ECO:0000256" key="7">
    <source>
        <dbReference type="ARBA" id="ARBA00022741"/>
    </source>
</evidence>
<keyword evidence="5" id="KW-0597">Phosphoprotein</keyword>
<dbReference type="SMART" id="SM00387">
    <property type="entry name" value="HATPase_c"/>
    <property type="match status" value="1"/>
</dbReference>
<evidence type="ECO:0000256" key="9">
    <source>
        <dbReference type="ARBA" id="ARBA00022840"/>
    </source>
</evidence>
<feature type="transmembrane region" description="Helical" evidence="11">
    <location>
        <begin position="39"/>
        <end position="61"/>
    </location>
</feature>
<dbReference type="AlphaFoldDB" id="A0A830EX36"/>
<dbReference type="OrthoDB" id="3369at2157"/>
<dbReference type="SUPFAM" id="SSF55785">
    <property type="entry name" value="PYP-like sensor domain (PAS domain)"/>
    <property type="match status" value="1"/>
</dbReference>
<gene>
    <name evidence="13" type="ORF">GCM10009037_16080</name>
</gene>